<organism evidence="1 2">
    <name type="scientific">Forsythia ovata</name>
    <dbReference type="NCBI Taxonomy" id="205694"/>
    <lineage>
        <taxon>Eukaryota</taxon>
        <taxon>Viridiplantae</taxon>
        <taxon>Streptophyta</taxon>
        <taxon>Embryophyta</taxon>
        <taxon>Tracheophyta</taxon>
        <taxon>Spermatophyta</taxon>
        <taxon>Magnoliopsida</taxon>
        <taxon>eudicotyledons</taxon>
        <taxon>Gunneridae</taxon>
        <taxon>Pentapetalae</taxon>
        <taxon>asterids</taxon>
        <taxon>lamiids</taxon>
        <taxon>Lamiales</taxon>
        <taxon>Oleaceae</taxon>
        <taxon>Forsythieae</taxon>
        <taxon>Forsythia</taxon>
    </lineage>
</organism>
<dbReference type="AlphaFoldDB" id="A0ABD1U4F8"/>
<comment type="caution">
    <text evidence="1">The sequence shown here is derived from an EMBL/GenBank/DDBJ whole genome shotgun (WGS) entry which is preliminary data.</text>
</comment>
<protein>
    <submittedName>
        <fullName evidence="1">Uncharacterized protein</fullName>
    </submittedName>
</protein>
<name>A0ABD1U4F8_9LAMI</name>
<evidence type="ECO:0000313" key="2">
    <source>
        <dbReference type="Proteomes" id="UP001604277"/>
    </source>
</evidence>
<keyword evidence="2" id="KW-1185">Reference proteome</keyword>
<accession>A0ABD1U4F8</accession>
<dbReference type="EMBL" id="JBFOLJ010000007">
    <property type="protein sequence ID" value="KAL2519899.1"/>
    <property type="molecule type" value="Genomic_DNA"/>
</dbReference>
<dbReference type="Proteomes" id="UP001604277">
    <property type="component" value="Unassembled WGS sequence"/>
</dbReference>
<gene>
    <name evidence="1" type="ORF">Fot_23822</name>
</gene>
<sequence>MNFVDCSADNPKISELVHCCDCNSEGADAAERIAAKVQERFGESIDGSCTKPGGKKNWMDLTLLEFVRIELIEENKSVRVEELAEGNAIAFKTRKIFMVD</sequence>
<evidence type="ECO:0000313" key="1">
    <source>
        <dbReference type="EMBL" id="KAL2519899.1"/>
    </source>
</evidence>
<proteinExistence type="predicted"/>
<reference evidence="2" key="1">
    <citation type="submission" date="2024-07" db="EMBL/GenBank/DDBJ databases">
        <title>Two chromosome-level genome assemblies of Korean endemic species Abeliophyllum distichum and Forsythia ovata (Oleaceae).</title>
        <authorList>
            <person name="Jang H."/>
        </authorList>
    </citation>
    <scope>NUCLEOTIDE SEQUENCE [LARGE SCALE GENOMIC DNA]</scope>
</reference>